<evidence type="ECO:0000256" key="4">
    <source>
        <dbReference type="ARBA" id="ARBA00022729"/>
    </source>
</evidence>
<dbReference type="CDD" id="cd01837">
    <property type="entry name" value="SGNH_plant_lipase_like"/>
    <property type="match status" value="1"/>
</dbReference>
<keyword evidence="7" id="KW-0443">Lipid metabolism</keyword>
<organism evidence="9 10">
    <name type="scientific">Canna indica</name>
    <name type="common">Indian-shot</name>
    <dbReference type="NCBI Taxonomy" id="4628"/>
    <lineage>
        <taxon>Eukaryota</taxon>
        <taxon>Viridiplantae</taxon>
        <taxon>Streptophyta</taxon>
        <taxon>Embryophyta</taxon>
        <taxon>Tracheophyta</taxon>
        <taxon>Spermatophyta</taxon>
        <taxon>Magnoliopsida</taxon>
        <taxon>Liliopsida</taxon>
        <taxon>Zingiberales</taxon>
        <taxon>Cannaceae</taxon>
        <taxon>Canna</taxon>
    </lineage>
</organism>
<evidence type="ECO:0000256" key="7">
    <source>
        <dbReference type="ARBA" id="ARBA00023098"/>
    </source>
</evidence>
<dbReference type="EMBL" id="CP136896">
    <property type="protein sequence ID" value="WOL14273.1"/>
    <property type="molecule type" value="Genomic_DNA"/>
</dbReference>
<sequence length="366" mass="39673">MSPKCAFTGFLWWHLAVILAVSNGALGAPQVPAMFVFGDSLVDDGNSNLMSSIARANYYPYGVDFFQGPTGRFSNGKTLVDVLCDLLGLPYLPAHSSAGLNGSSLLGGVNYASANAGILDETGQHLGEGVSLSQQVLDFQSNMDELRTAIGGGRALAQYLARSMVIVVFGTNDYINNYMLPSLYNSSYNYTPRDFASHLLNHYTRQLLALHSIGLRKFLLVGLSPLGCIPKQRTSGVAPPDCCVDQVNQMLGDFNVGLRSLAQQLNMDHPGAIFAYSNTYAALGDILNNPSRFRFSVIDQGCCSIGRNQAQLYCAPMDAPCGNREQHVYWDAIHPTQAVNQILGQRAFTGPPDDVYPINVQQMAQL</sequence>
<feature type="signal peptide" evidence="8">
    <location>
        <begin position="1"/>
        <end position="27"/>
    </location>
</feature>
<dbReference type="Pfam" id="PF00657">
    <property type="entry name" value="Lipase_GDSL"/>
    <property type="match status" value="1"/>
</dbReference>
<dbReference type="InterPro" id="IPR036514">
    <property type="entry name" value="SGNH_hydro_sf"/>
</dbReference>
<keyword evidence="4 8" id="KW-0732">Signal</keyword>
<dbReference type="PANTHER" id="PTHR45650">
    <property type="entry name" value="GDSL-LIKE LIPASE/ACYLHYDROLASE-RELATED"/>
    <property type="match status" value="1"/>
</dbReference>
<dbReference type="InterPro" id="IPR001087">
    <property type="entry name" value="GDSL"/>
</dbReference>
<keyword evidence="6" id="KW-0442">Lipid degradation</keyword>
<evidence type="ECO:0000256" key="5">
    <source>
        <dbReference type="ARBA" id="ARBA00022801"/>
    </source>
</evidence>
<dbReference type="Gene3D" id="3.40.50.1110">
    <property type="entry name" value="SGNH hydrolase"/>
    <property type="match status" value="1"/>
</dbReference>
<keyword evidence="10" id="KW-1185">Reference proteome</keyword>
<accession>A0AAQ3KWC1</accession>
<evidence type="ECO:0000256" key="1">
    <source>
        <dbReference type="ARBA" id="ARBA00004613"/>
    </source>
</evidence>
<keyword evidence="3" id="KW-0964">Secreted</keyword>
<evidence type="ECO:0000313" key="9">
    <source>
        <dbReference type="EMBL" id="WOL14273.1"/>
    </source>
</evidence>
<reference evidence="9 10" key="1">
    <citation type="submission" date="2023-10" db="EMBL/GenBank/DDBJ databases">
        <title>Chromosome-scale genome assembly provides insights into flower coloration mechanisms of Canna indica.</title>
        <authorList>
            <person name="Li C."/>
        </authorList>
    </citation>
    <scope>NUCLEOTIDE SEQUENCE [LARGE SCALE GENOMIC DNA]</scope>
    <source>
        <tissue evidence="9">Flower</tissue>
    </source>
</reference>
<dbReference type="AlphaFoldDB" id="A0AAQ3KWC1"/>
<keyword evidence="5" id="KW-0378">Hydrolase</keyword>
<feature type="chain" id="PRO_5042898311" evidence="8">
    <location>
        <begin position="28"/>
        <end position="366"/>
    </location>
</feature>
<dbReference type="PANTHER" id="PTHR45650:SF8">
    <property type="entry name" value="GDSL ESTERASE_LIPASE"/>
    <property type="match status" value="1"/>
</dbReference>
<dbReference type="GO" id="GO:0016788">
    <property type="term" value="F:hydrolase activity, acting on ester bonds"/>
    <property type="evidence" value="ECO:0007669"/>
    <property type="project" value="InterPro"/>
</dbReference>
<protein>
    <submittedName>
        <fullName evidence="9">GDSL esterase/lipase</fullName>
    </submittedName>
</protein>
<dbReference type="InterPro" id="IPR035669">
    <property type="entry name" value="SGNH_plant_lipase-like"/>
</dbReference>
<dbReference type="GO" id="GO:0016042">
    <property type="term" value="P:lipid catabolic process"/>
    <property type="evidence" value="ECO:0007669"/>
    <property type="project" value="UniProtKB-KW"/>
</dbReference>
<dbReference type="SUPFAM" id="SSF52266">
    <property type="entry name" value="SGNH hydrolase"/>
    <property type="match status" value="1"/>
</dbReference>
<evidence type="ECO:0000256" key="6">
    <source>
        <dbReference type="ARBA" id="ARBA00022963"/>
    </source>
</evidence>
<evidence type="ECO:0000256" key="8">
    <source>
        <dbReference type="SAM" id="SignalP"/>
    </source>
</evidence>
<proteinExistence type="inferred from homology"/>
<evidence type="ECO:0000256" key="2">
    <source>
        <dbReference type="ARBA" id="ARBA00008668"/>
    </source>
</evidence>
<dbReference type="InterPro" id="IPR051238">
    <property type="entry name" value="GDSL_esterase/lipase"/>
</dbReference>
<dbReference type="GO" id="GO:0005576">
    <property type="term" value="C:extracellular region"/>
    <property type="evidence" value="ECO:0007669"/>
    <property type="project" value="UniProtKB-SubCell"/>
</dbReference>
<dbReference type="Proteomes" id="UP001327560">
    <property type="component" value="Chromosome 7"/>
</dbReference>
<comment type="similarity">
    <text evidence="2">Belongs to the 'GDSL' lipolytic enzyme family.</text>
</comment>
<comment type="subcellular location">
    <subcellularLocation>
        <location evidence="1">Secreted</location>
    </subcellularLocation>
</comment>
<evidence type="ECO:0000313" key="10">
    <source>
        <dbReference type="Proteomes" id="UP001327560"/>
    </source>
</evidence>
<evidence type="ECO:0000256" key="3">
    <source>
        <dbReference type="ARBA" id="ARBA00022525"/>
    </source>
</evidence>
<name>A0AAQ3KWC1_9LILI</name>
<gene>
    <name evidence="9" type="ORF">Cni_G23053</name>
</gene>